<organism evidence="3 4">
    <name type="scientific">Marinactinospora thermotolerans DSM 45154</name>
    <dbReference type="NCBI Taxonomy" id="1122192"/>
    <lineage>
        <taxon>Bacteria</taxon>
        <taxon>Bacillati</taxon>
        <taxon>Actinomycetota</taxon>
        <taxon>Actinomycetes</taxon>
        <taxon>Streptosporangiales</taxon>
        <taxon>Nocardiopsidaceae</taxon>
        <taxon>Marinactinospora</taxon>
    </lineage>
</organism>
<sequence>MTENPDSYPPIAEHGMIGDMRTAALVSTRGGIDWFCCPRFDSPSVFASLLDPERGGHWTITPTCEVSNTQQNYFPESNILVTRFLTVDGVVEVQDFMPVLRAHDPDHRQLLVRRVVAVRGSMRMRVTVDPRMDYGRTAHTVRRDERGIWFLGADLELCLRTSVDLRHENTGGAAGEFRIAHGETELFVLEVLEPGDHRDPPPDRPADVEGLFDATAAFWRGWLSACTYTGRWREMVQRSALTLKMLTYEPTGAIIAAPTTSLPERIGGERNWDYRRVWLRDAAFSLYALLQLGFTEEAEAFTGWLCARFRAPSDEEFGPLRVMYTVDGDSDPTEEELRHLAGYRGSAPVRIGNAASEQLQLDVYGEIFDALYLFDKYDTGLSLDTWRHLTETLDWLCTHWDRPDAGIWEKRGVEGRHTFSRLMTWVAIERMIRMARRRGLPGDIAEWTRARDTVHRQILEEGWNEELKAFTQRLGEPILDASMLLMPMVKFTSPTDPRFLSTLEAIEEHLTTDSLVFRYDADAVDDGMDAEEGTFSLCSFWYAEALTRAGRLEDARLVLEKMFTYANHLGLYSEQIGLSGDQLGNFPQAFTHLGLISAALNLDRTLG</sequence>
<dbReference type="InterPro" id="IPR045582">
    <property type="entry name" value="Trehalase-like_N"/>
</dbReference>
<evidence type="ECO:0000313" key="3">
    <source>
        <dbReference type="EMBL" id="SKA27395.1"/>
    </source>
</evidence>
<dbReference type="InterPro" id="IPR012341">
    <property type="entry name" value="6hp_glycosidase-like_sf"/>
</dbReference>
<dbReference type="AlphaFoldDB" id="A0A1T4SGS8"/>
<feature type="domain" description="GH15-like" evidence="1">
    <location>
        <begin position="232"/>
        <end position="599"/>
    </location>
</feature>
<keyword evidence="4" id="KW-1185">Reference proteome</keyword>
<dbReference type="GO" id="GO:0005975">
    <property type="term" value="P:carbohydrate metabolic process"/>
    <property type="evidence" value="ECO:0007669"/>
    <property type="project" value="InterPro"/>
</dbReference>
<dbReference type="PANTHER" id="PTHR31616:SF0">
    <property type="entry name" value="GLUCAN 1,4-ALPHA-GLUCOSIDASE"/>
    <property type="match status" value="1"/>
</dbReference>
<dbReference type="Proteomes" id="UP000190637">
    <property type="component" value="Unassembled WGS sequence"/>
</dbReference>
<evidence type="ECO:0000259" key="1">
    <source>
        <dbReference type="Pfam" id="PF00723"/>
    </source>
</evidence>
<name>A0A1T4SGS8_9ACTN</name>
<dbReference type="PANTHER" id="PTHR31616">
    <property type="entry name" value="TREHALASE"/>
    <property type="match status" value="1"/>
</dbReference>
<feature type="domain" description="Trehalase-like N-terminal" evidence="2">
    <location>
        <begin position="8"/>
        <end position="161"/>
    </location>
</feature>
<dbReference type="SUPFAM" id="SSF48208">
    <property type="entry name" value="Six-hairpin glycosidases"/>
    <property type="match status" value="1"/>
</dbReference>
<accession>A0A1T4SGS8</accession>
<dbReference type="Pfam" id="PF19291">
    <property type="entry name" value="TREH_N"/>
    <property type="match status" value="1"/>
</dbReference>
<dbReference type="InterPro" id="IPR011613">
    <property type="entry name" value="GH15-like"/>
</dbReference>
<evidence type="ECO:0000259" key="2">
    <source>
        <dbReference type="Pfam" id="PF19291"/>
    </source>
</evidence>
<dbReference type="GO" id="GO:0004553">
    <property type="term" value="F:hydrolase activity, hydrolyzing O-glycosyl compounds"/>
    <property type="evidence" value="ECO:0007669"/>
    <property type="project" value="UniProtKB-ARBA"/>
</dbReference>
<dbReference type="RefSeq" id="WP_235001058.1">
    <property type="nucleotide sequence ID" value="NZ_FUWS01000009.1"/>
</dbReference>
<reference evidence="3 4" key="1">
    <citation type="submission" date="2017-02" db="EMBL/GenBank/DDBJ databases">
        <authorList>
            <person name="Peterson S.W."/>
        </authorList>
    </citation>
    <scope>NUCLEOTIDE SEQUENCE [LARGE SCALE GENOMIC DNA]</scope>
    <source>
        <strain evidence="3 4">DSM 45154</strain>
    </source>
</reference>
<dbReference type="EMBL" id="FUWS01000009">
    <property type="protein sequence ID" value="SKA27395.1"/>
    <property type="molecule type" value="Genomic_DNA"/>
</dbReference>
<dbReference type="STRING" id="1122192.SAMN02745673_03561"/>
<protein>
    <submittedName>
        <fullName evidence="3">Glucoamylase (Glucan-1,4-alpha-glucosidase), GH15 family</fullName>
    </submittedName>
</protein>
<gene>
    <name evidence="3" type="ORF">SAMN02745673_03561</name>
</gene>
<dbReference type="Pfam" id="PF00723">
    <property type="entry name" value="Glyco_hydro_15"/>
    <property type="match status" value="1"/>
</dbReference>
<evidence type="ECO:0000313" key="4">
    <source>
        <dbReference type="Proteomes" id="UP000190637"/>
    </source>
</evidence>
<dbReference type="Gene3D" id="1.50.10.10">
    <property type="match status" value="1"/>
</dbReference>
<proteinExistence type="predicted"/>
<dbReference type="InterPro" id="IPR008928">
    <property type="entry name" value="6-hairpin_glycosidase_sf"/>
</dbReference>